<sequence length="143" mass="16843">MEKEKISVTPQMLRTAVKELQKRELFVKSKSLKDHIQRHYPVERDFKALEQELQEKLKYAVSVGLLAKHGDDQYFIPTLRQEANTVKTAISAFWEMYKNNNRLRNVRKKKADIKRSISRQKQRDHVSSSNTDETGSSEDLDFF</sequence>
<evidence type="ECO:0000313" key="3">
    <source>
        <dbReference type="Proteomes" id="UP001497644"/>
    </source>
</evidence>
<evidence type="ECO:0000256" key="1">
    <source>
        <dbReference type="SAM" id="MobiDB-lite"/>
    </source>
</evidence>
<dbReference type="Proteomes" id="UP001497644">
    <property type="component" value="Chromosome 5"/>
</dbReference>
<protein>
    <submittedName>
        <fullName evidence="2">Uncharacterized protein</fullName>
    </submittedName>
</protein>
<evidence type="ECO:0000313" key="2">
    <source>
        <dbReference type="EMBL" id="CAL1684446.1"/>
    </source>
</evidence>
<accession>A0AAV2NXX8</accession>
<organism evidence="2 3">
    <name type="scientific">Lasius platythorax</name>
    <dbReference type="NCBI Taxonomy" id="488582"/>
    <lineage>
        <taxon>Eukaryota</taxon>
        <taxon>Metazoa</taxon>
        <taxon>Ecdysozoa</taxon>
        <taxon>Arthropoda</taxon>
        <taxon>Hexapoda</taxon>
        <taxon>Insecta</taxon>
        <taxon>Pterygota</taxon>
        <taxon>Neoptera</taxon>
        <taxon>Endopterygota</taxon>
        <taxon>Hymenoptera</taxon>
        <taxon>Apocrita</taxon>
        <taxon>Aculeata</taxon>
        <taxon>Formicoidea</taxon>
        <taxon>Formicidae</taxon>
        <taxon>Formicinae</taxon>
        <taxon>Lasius</taxon>
        <taxon>Lasius</taxon>
    </lineage>
</organism>
<dbReference type="EMBL" id="OZ034828">
    <property type="protein sequence ID" value="CAL1684446.1"/>
    <property type="molecule type" value="Genomic_DNA"/>
</dbReference>
<dbReference type="AlphaFoldDB" id="A0AAV2NXX8"/>
<name>A0AAV2NXX8_9HYME</name>
<feature type="compositionally biased region" description="Basic residues" evidence="1">
    <location>
        <begin position="105"/>
        <end position="120"/>
    </location>
</feature>
<keyword evidence="3" id="KW-1185">Reference proteome</keyword>
<gene>
    <name evidence="2" type="ORF">LPLAT_LOCUS10070</name>
</gene>
<feature type="region of interest" description="Disordered" evidence="1">
    <location>
        <begin position="105"/>
        <end position="143"/>
    </location>
</feature>
<reference evidence="2" key="1">
    <citation type="submission" date="2024-04" db="EMBL/GenBank/DDBJ databases">
        <authorList>
            <consortium name="Molecular Ecology Group"/>
        </authorList>
    </citation>
    <scope>NUCLEOTIDE SEQUENCE</scope>
</reference>
<proteinExistence type="predicted"/>